<organism evidence="1 2">
    <name type="scientific">Wickerhamomyces pijperi</name>
    <name type="common">Yeast</name>
    <name type="synonym">Pichia pijperi</name>
    <dbReference type="NCBI Taxonomy" id="599730"/>
    <lineage>
        <taxon>Eukaryota</taxon>
        <taxon>Fungi</taxon>
        <taxon>Dikarya</taxon>
        <taxon>Ascomycota</taxon>
        <taxon>Saccharomycotina</taxon>
        <taxon>Saccharomycetes</taxon>
        <taxon>Phaffomycetales</taxon>
        <taxon>Wickerhamomycetaceae</taxon>
        <taxon>Wickerhamomyces</taxon>
    </lineage>
</organism>
<name>A0A9P8Q609_WICPI</name>
<comment type="caution">
    <text evidence="1">The sequence shown here is derived from an EMBL/GenBank/DDBJ whole genome shotgun (WGS) entry which is preliminary data.</text>
</comment>
<dbReference type="Proteomes" id="UP000774326">
    <property type="component" value="Unassembled WGS sequence"/>
</dbReference>
<protein>
    <submittedName>
        <fullName evidence="1">Uncharacterized protein</fullName>
    </submittedName>
</protein>
<dbReference type="AlphaFoldDB" id="A0A9P8Q609"/>
<reference evidence="1" key="2">
    <citation type="submission" date="2021-01" db="EMBL/GenBank/DDBJ databases">
        <authorList>
            <person name="Schikora-Tamarit M.A."/>
        </authorList>
    </citation>
    <scope>NUCLEOTIDE SEQUENCE</scope>
    <source>
        <strain evidence="1">CBS2887</strain>
    </source>
</reference>
<proteinExistence type="predicted"/>
<sequence length="225" mass="25044">MAEDLISILFEPTPNKAKTNSLCFFKGKSVLVFFINVVLTTVYHGVDGGYSDDLSLKLDSRVQGRQFLRASDVLGHGDVSILGDDRRLPVTTPFLEIGEASDSGFKWEPTRSIRSFLETHIDVFQEPTEVTAKLLELKAVLNLIQRQEDLEDAGVLDNFTENPVIENNGFIIDKLRHQIQDVCDFNSFSVHIGINSIGTDILLPGFKHGIDSLNKSLEDIDVHTA</sequence>
<gene>
    <name evidence="1" type="ORF">WICPIJ_005510</name>
</gene>
<evidence type="ECO:0000313" key="1">
    <source>
        <dbReference type="EMBL" id="KAH3683514.1"/>
    </source>
</evidence>
<reference evidence="1" key="1">
    <citation type="journal article" date="2021" name="Open Biol.">
        <title>Shared evolutionary footprints suggest mitochondrial oxidative damage underlies multiple complex I losses in fungi.</title>
        <authorList>
            <person name="Schikora-Tamarit M.A."/>
            <person name="Marcet-Houben M."/>
            <person name="Nosek J."/>
            <person name="Gabaldon T."/>
        </authorList>
    </citation>
    <scope>NUCLEOTIDE SEQUENCE</scope>
    <source>
        <strain evidence="1">CBS2887</strain>
    </source>
</reference>
<evidence type="ECO:0000313" key="2">
    <source>
        <dbReference type="Proteomes" id="UP000774326"/>
    </source>
</evidence>
<dbReference type="EMBL" id="JAEUBG010003090">
    <property type="protein sequence ID" value="KAH3683514.1"/>
    <property type="molecule type" value="Genomic_DNA"/>
</dbReference>
<keyword evidence="2" id="KW-1185">Reference proteome</keyword>
<accession>A0A9P8Q609</accession>